<feature type="compositionally biased region" description="Polar residues" evidence="1">
    <location>
        <begin position="309"/>
        <end position="328"/>
    </location>
</feature>
<sequence length="363" mass="40507">MSVLLEKITKIDEPAAKKIEEAGFRSDSEIRDLTREDLRELLPGPKNMKIRINIFKTISKTDSLSELLKKLQGFIPHDLKATLSKTGLLADYLHILKDMKTKQNNVQMFLEAFIKHLESRCGAPSGQEPASASASNAVTNLSEKNTNDPSAETPQDSAMEIDSDKCTGSSHLKRKHQGEEMSILLNKIKKIDQEAADGLEEADLRSDSEIKTLTEQDLHDLCPGLKKFKMRKSILETINKTDLVTEVLNVLWASSPHDDLKATLPDNGVLVDFLNILKDMKTQQNDVQMFLEDQIKRLESSCDAPSGQEPASASTSKAVVNQSGKSTKVLSKQTSQGRSDFMHHCYSFKVITHLHWAVLIRPN</sequence>
<protein>
    <submittedName>
        <fullName evidence="2">Uncharacterized protein</fullName>
    </submittedName>
</protein>
<reference evidence="2" key="1">
    <citation type="submission" date="2016-05" db="EMBL/GenBank/DDBJ databases">
        <authorList>
            <person name="Lavstsen T."/>
            <person name="Jespersen J.S."/>
        </authorList>
    </citation>
    <scope>NUCLEOTIDE SEQUENCE</scope>
    <source>
        <tissue evidence="2">Brain</tissue>
    </source>
</reference>
<accession>A0A1A7XWL7</accession>
<evidence type="ECO:0000256" key="1">
    <source>
        <dbReference type="SAM" id="MobiDB-lite"/>
    </source>
</evidence>
<gene>
    <name evidence="2" type="primary">Nfu_g_1_012715</name>
</gene>
<reference evidence="2" key="2">
    <citation type="submission" date="2016-06" db="EMBL/GenBank/DDBJ databases">
        <title>The genome of a short-lived fish provides insights into sex chromosome evolution and the genetic control of aging.</title>
        <authorList>
            <person name="Reichwald K."/>
            <person name="Felder M."/>
            <person name="Petzold A."/>
            <person name="Koch P."/>
            <person name="Groth M."/>
            <person name="Platzer M."/>
        </authorList>
    </citation>
    <scope>NUCLEOTIDE SEQUENCE</scope>
    <source>
        <tissue evidence="2">Brain</tissue>
    </source>
</reference>
<feature type="compositionally biased region" description="Polar residues" evidence="1">
    <location>
        <begin position="128"/>
        <end position="156"/>
    </location>
</feature>
<dbReference type="EMBL" id="HADW01020765">
    <property type="protein sequence ID" value="SBP22165.1"/>
    <property type="molecule type" value="Transcribed_RNA"/>
</dbReference>
<organism evidence="2">
    <name type="scientific">Iconisemion striatum</name>
    <dbReference type="NCBI Taxonomy" id="60296"/>
    <lineage>
        <taxon>Eukaryota</taxon>
        <taxon>Metazoa</taxon>
        <taxon>Chordata</taxon>
        <taxon>Craniata</taxon>
        <taxon>Vertebrata</taxon>
        <taxon>Euteleostomi</taxon>
        <taxon>Actinopterygii</taxon>
        <taxon>Neopterygii</taxon>
        <taxon>Teleostei</taxon>
        <taxon>Neoteleostei</taxon>
        <taxon>Acanthomorphata</taxon>
        <taxon>Ovalentaria</taxon>
        <taxon>Atherinomorphae</taxon>
        <taxon>Cyprinodontiformes</taxon>
        <taxon>Nothobranchiidae</taxon>
        <taxon>Iconisemion</taxon>
    </lineage>
</organism>
<dbReference type="AlphaFoldDB" id="A0A1A7XWL7"/>
<name>A0A1A7XWL7_9TELE</name>
<evidence type="ECO:0000313" key="2">
    <source>
        <dbReference type="EMBL" id="SBP22165.1"/>
    </source>
</evidence>
<feature type="region of interest" description="Disordered" evidence="1">
    <location>
        <begin position="121"/>
        <end position="175"/>
    </location>
</feature>
<proteinExistence type="predicted"/>
<feature type="region of interest" description="Disordered" evidence="1">
    <location>
        <begin position="301"/>
        <end position="328"/>
    </location>
</feature>